<dbReference type="InterPro" id="IPR011620">
    <property type="entry name" value="Sig_transdc_His_kinase_LytS_TM"/>
</dbReference>
<evidence type="ECO:0000313" key="8">
    <source>
        <dbReference type="EMBL" id="PUA31072.1"/>
    </source>
</evidence>
<dbReference type="GO" id="GO:0005886">
    <property type="term" value="C:plasma membrane"/>
    <property type="evidence" value="ECO:0007669"/>
    <property type="project" value="UniProtKB-SubCell"/>
</dbReference>
<comment type="caution">
    <text evidence="8">The sequence shown here is derived from an EMBL/GenBank/DDBJ whole genome shotgun (WGS) entry which is preliminary data.</text>
</comment>
<feature type="transmembrane region" description="Helical" evidence="6">
    <location>
        <begin position="107"/>
        <end position="135"/>
    </location>
</feature>
<evidence type="ECO:0000259" key="7">
    <source>
        <dbReference type="Pfam" id="PF07694"/>
    </source>
</evidence>
<evidence type="ECO:0000256" key="6">
    <source>
        <dbReference type="SAM" id="Phobius"/>
    </source>
</evidence>
<evidence type="ECO:0000256" key="2">
    <source>
        <dbReference type="ARBA" id="ARBA00022475"/>
    </source>
</evidence>
<dbReference type="Pfam" id="PF07694">
    <property type="entry name" value="5TM-5TMR_LYT"/>
    <property type="match status" value="1"/>
</dbReference>
<protein>
    <recommendedName>
        <fullName evidence="7">Signal transduction histidine kinase 5TM receptor LytS transmembrane region domain-containing protein</fullName>
    </recommendedName>
</protein>
<gene>
    <name evidence="8" type="ORF">B9J98_07905</name>
</gene>
<name>A0A2R7Y2N4_9ARCH</name>
<dbReference type="GO" id="GO:0000155">
    <property type="term" value="F:phosphorelay sensor kinase activity"/>
    <property type="evidence" value="ECO:0007669"/>
    <property type="project" value="InterPro"/>
</dbReference>
<evidence type="ECO:0000313" key="9">
    <source>
        <dbReference type="Proteomes" id="UP000244066"/>
    </source>
</evidence>
<dbReference type="Proteomes" id="UP000244066">
    <property type="component" value="Unassembled WGS sequence"/>
</dbReference>
<dbReference type="Gene3D" id="1.10.1760.20">
    <property type="match status" value="1"/>
</dbReference>
<feature type="domain" description="Signal transduction histidine kinase 5TM receptor LytS transmembrane region" evidence="7">
    <location>
        <begin position="21"/>
        <end position="162"/>
    </location>
</feature>
<feature type="transmembrane region" description="Helical" evidence="6">
    <location>
        <begin position="74"/>
        <end position="95"/>
    </location>
</feature>
<feature type="transmembrane region" description="Helical" evidence="6">
    <location>
        <begin position="147"/>
        <end position="170"/>
    </location>
</feature>
<evidence type="ECO:0000256" key="1">
    <source>
        <dbReference type="ARBA" id="ARBA00004651"/>
    </source>
</evidence>
<keyword evidence="4 6" id="KW-1133">Transmembrane helix</keyword>
<keyword evidence="5 6" id="KW-0472">Membrane</keyword>
<keyword evidence="3 6" id="KW-0812">Transmembrane</keyword>
<dbReference type="GO" id="GO:0071555">
    <property type="term" value="P:cell wall organization"/>
    <property type="evidence" value="ECO:0007669"/>
    <property type="project" value="InterPro"/>
</dbReference>
<evidence type="ECO:0000256" key="4">
    <source>
        <dbReference type="ARBA" id="ARBA00022989"/>
    </source>
</evidence>
<feature type="transmembrane region" description="Helical" evidence="6">
    <location>
        <begin position="41"/>
        <end position="68"/>
    </location>
</feature>
<dbReference type="AlphaFoldDB" id="A0A2R7Y2N4"/>
<proteinExistence type="predicted"/>
<keyword evidence="2" id="KW-1003">Cell membrane</keyword>
<sequence length="193" mass="20437">MNSRCWAFAAMMGALGNALAALTVIPTMVQQVALDFSLLPAIIAGIYGGWALGGLTGFIAGILPSIWFGPLGSLGPLGITACIGKAIMGITVGLLSRAFKRWLDKRTWLYVPLVAVAFLPEAVWIYIVFAVMVPLFLPAAPAFLPGLWAPILLKGSFEVAVMGFFTAALAGHNGFKSQILSFLTPQTLPVKKT</sequence>
<feature type="transmembrane region" description="Helical" evidence="6">
    <location>
        <begin position="6"/>
        <end position="29"/>
    </location>
</feature>
<dbReference type="EMBL" id="NDWU01000028">
    <property type="protein sequence ID" value="PUA31072.1"/>
    <property type="molecule type" value="Genomic_DNA"/>
</dbReference>
<evidence type="ECO:0000256" key="3">
    <source>
        <dbReference type="ARBA" id="ARBA00022692"/>
    </source>
</evidence>
<accession>A0A2R7Y2N4</accession>
<organism evidence="8 9">
    <name type="scientific">Candidatus Terraquivivens tikiterensis</name>
    <dbReference type="NCBI Taxonomy" id="1980982"/>
    <lineage>
        <taxon>Archaea</taxon>
        <taxon>Nitrososphaerota</taxon>
        <taxon>Candidatus Wolframiiraptoraceae</taxon>
        <taxon>Candidatus Terraquivivens</taxon>
    </lineage>
</organism>
<comment type="subcellular location">
    <subcellularLocation>
        <location evidence="1">Cell membrane</location>
        <topology evidence="1">Multi-pass membrane protein</topology>
    </subcellularLocation>
</comment>
<reference evidence="8 9" key="1">
    <citation type="submission" date="2017-04" db="EMBL/GenBank/DDBJ databases">
        <title>Draft Aigarchaeota genome from a New Zealand hot spring.</title>
        <authorList>
            <person name="Reysenbach A.-L."/>
            <person name="Donaho J.A."/>
            <person name="Gerhart J."/>
            <person name="Kelley J.F."/>
            <person name="Kouba K."/>
            <person name="Podar M."/>
            <person name="Stott M."/>
        </authorList>
    </citation>
    <scope>NUCLEOTIDE SEQUENCE [LARGE SCALE GENOMIC DNA]</scope>
    <source>
        <strain evidence="8">NZ13_MG1</strain>
    </source>
</reference>
<evidence type="ECO:0000256" key="5">
    <source>
        <dbReference type="ARBA" id="ARBA00023136"/>
    </source>
</evidence>